<dbReference type="InterPro" id="IPR027396">
    <property type="entry name" value="DsrEFH-like"/>
</dbReference>
<dbReference type="GO" id="GO:1990228">
    <property type="term" value="C:sulfurtransferase complex"/>
    <property type="evidence" value="ECO:0007669"/>
    <property type="project" value="TreeGrafter"/>
</dbReference>
<dbReference type="PANTHER" id="PTHR37526:SF1">
    <property type="entry name" value="PROTEIN TUSB"/>
    <property type="match status" value="1"/>
</dbReference>
<protein>
    <submittedName>
        <fullName evidence="1">Sulfurtransferase TusB</fullName>
    </submittedName>
</protein>
<dbReference type="NCBIfam" id="TIGR03011">
    <property type="entry name" value="sulf_tusB_dsrH"/>
    <property type="match status" value="1"/>
</dbReference>
<dbReference type="AlphaFoldDB" id="A0A511QHJ5"/>
<keyword evidence="1" id="KW-0808">Transferase</keyword>
<dbReference type="SUPFAM" id="SSF75169">
    <property type="entry name" value="DsrEFH-like"/>
    <property type="match status" value="1"/>
</dbReference>
<name>A0A511QHJ5_9VIBR</name>
<accession>A0A511QHJ5</accession>
<dbReference type="GO" id="GO:0002143">
    <property type="term" value="P:tRNA wobble position uridine thiolation"/>
    <property type="evidence" value="ECO:0007669"/>
    <property type="project" value="InterPro"/>
</dbReference>
<gene>
    <name evidence="1" type="ORF">VSA01S_28850</name>
</gene>
<dbReference type="PANTHER" id="PTHR37526">
    <property type="entry name" value="PROTEIN TUSB"/>
    <property type="match status" value="1"/>
</dbReference>
<dbReference type="InterPro" id="IPR007215">
    <property type="entry name" value="Sulphur_relay_TusB/DsrH"/>
</dbReference>
<organism evidence="1 2">
    <name type="scientific">Vibrio sagamiensis NBRC 104589</name>
    <dbReference type="NCBI Taxonomy" id="1219064"/>
    <lineage>
        <taxon>Bacteria</taxon>
        <taxon>Pseudomonadati</taxon>
        <taxon>Pseudomonadota</taxon>
        <taxon>Gammaproteobacteria</taxon>
        <taxon>Vibrionales</taxon>
        <taxon>Vibrionaceae</taxon>
        <taxon>Vibrio</taxon>
    </lineage>
</organism>
<dbReference type="OrthoDB" id="9795117at2"/>
<dbReference type="Pfam" id="PF04077">
    <property type="entry name" value="DsrH"/>
    <property type="match status" value="1"/>
</dbReference>
<dbReference type="Proteomes" id="UP000321922">
    <property type="component" value="Unassembled WGS sequence"/>
</dbReference>
<dbReference type="GO" id="GO:0016740">
    <property type="term" value="F:transferase activity"/>
    <property type="evidence" value="ECO:0007669"/>
    <property type="project" value="UniProtKB-KW"/>
</dbReference>
<sequence>MLHIIKSVAALKEAIALYAEDDEVLLIEDAVYVVNPKHSLFHLLQGLSTYALQSDIEARGIQRYTSPAVSIINYQGFVELTVKQANSLTWN</sequence>
<proteinExistence type="predicted"/>
<dbReference type="Gene3D" id="3.40.1260.10">
    <property type="entry name" value="DsrEFH-like"/>
    <property type="match status" value="1"/>
</dbReference>
<comment type="caution">
    <text evidence="1">The sequence shown here is derived from an EMBL/GenBank/DDBJ whole genome shotgun (WGS) entry which is preliminary data.</text>
</comment>
<evidence type="ECO:0000313" key="2">
    <source>
        <dbReference type="Proteomes" id="UP000321922"/>
    </source>
</evidence>
<dbReference type="RefSeq" id="WP_039980076.1">
    <property type="nucleotide sequence ID" value="NZ_BAOJ01000026.1"/>
</dbReference>
<evidence type="ECO:0000313" key="1">
    <source>
        <dbReference type="EMBL" id="GEM76773.1"/>
    </source>
</evidence>
<dbReference type="EMBL" id="BJXJ01000032">
    <property type="protein sequence ID" value="GEM76773.1"/>
    <property type="molecule type" value="Genomic_DNA"/>
</dbReference>
<reference evidence="1 2" key="1">
    <citation type="submission" date="2019-07" db="EMBL/GenBank/DDBJ databases">
        <title>Whole genome shotgun sequence of Vibrio sagamiensis NBRC 104589.</title>
        <authorList>
            <person name="Hosoyama A."/>
            <person name="Uohara A."/>
            <person name="Ohji S."/>
            <person name="Ichikawa N."/>
        </authorList>
    </citation>
    <scope>NUCLEOTIDE SEQUENCE [LARGE SCALE GENOMIC DNA]</scope>
    <source>
        <strain evidence="1 2">NBRC 104589</strain>
    </source>
</reference>
<keyword evidence="2" id="KW-1185">Reference proteome</keyword>